<organism evidence="1 2">
    <name type="scientific">Tilletia indica</name>
    <dbReference type="NCBI Taxonomy" id="43049"/>
    <lineage>
        <taxon>Eukaryota</taxon>
        <taxon>Fungi</taxon>
        <taxon>Dikarya</taxon>
        <taxon>Basidiomycota</taxon>
        <taxon>Ustilaginomycotina</taxon>
        <taxon>Exobasidiomycetes</taxon>
        <taxon>Tilletiales</taxon>
        <taxon>Tilletiaceae</taxon>
        <taxon>Tilletia</taxon>
    </lineage>
</organism>
<dbReference type="EMBL" id="LWDF02000251">
    <property type="protein sequence ID" value="KAE8251342.1"/>
    <property type="molecule type" value="Genomic_DNA"/>
</dbReference>
<comment type="caution">
    <text evidence="1">The sequence shown here is derived from an EMBL/GenBank/DDBJ whole genome shotgun (WGS) entry which is preliminary data.</text>
</comment>
<dbReference type="Proteomes" id="UP000077521">
    <property type="component" value="Unassembled WGS sequence"/>
</dbReference>
<reference evidence="1" key="2">
    <citation type="journal article" date="2019" name="IMA Fungus">
        <title>Genome sequencing and comparison of five Tilletia species to identify candidate genes for the detection of regulated species infecting wheat.</title>
        <authorList>
            <person name="Nguyen H.D.T."/>
            <person name="Sultana T."/>
            <person name="Kesanakurti P."/>
            <person name="Hambleton S."/>
        </authorList>
    </citation>
    <scope>NUCLEOTIDE SEQUENCE</scope>
    <source>
        <strain evidence="1">DAOMC 236416</strain>
    </source>
</reference>
<evidence type="ECO:0000313" key="2">
    <source>
        <dbReference type="Proteomes" id="UP000077521"/>
    </source>
</evidence>
<name>A0A8T8SYJ7_9BASI</name>
<dbReference type="AlphaFoldDB" id="A0A8T8SYJ7"/>
<evidence type="ECO:0000313" key="1">
    <source>
        <dbReference type="EMBL" id="KAE8251342.1"/>
    </source>
</evidence>
<sequence>MDLRIRRGARNASIFRSYMENYNSKIPISRQRFFGYSSASSTLFRRSLLGSGGESGRESVLLLAGVALAAMKLSSEIVILSESAMLKMVKMVLIFLISKYARSILPWPDTQC</sequence>
<reference evidence="1" key="1">
    <citation type="submission" date="2016-04" db="EMBL/GenBank/DDBJ databases">
        <authorList>
            <person name="Nguyen H.D."/>
            <person name="Samba Siva P."/>
            <person name="Cullis J."/>
            <person name="Levesque C.A."/>
            <person name="Hambleton S."/>
        </authorList>
    </citation>
    <scope>NUCLEOTIDE SEQUENCE</scope>
    <source>
        <strain evidence="1">DAOMC 236416</strain>
    </source>
</reference>
<accession>A0A8T8SYJ7</accession>
<proteinExistence type="predicted"/>
<keyword evidence="2" id="KW-1185">Reference proteome</keyword>
<gene>
    <name evidence="1" type="ORF">A4X13_0g4038</name>
</gene>
<protein>
    <submittedName>
        <fullName evidence="1">Uncharacterized protein</fullName>
    </submittedName>
</protein>